<proteinExistence type="predicted"/>
<dbReference type="SUPFAM" id="SSF81585">
    <property type="entry name" value="PsbU/PolX domain-like"/>
    <property type="match status" value="1"/>
</dbReference>
<dbReference type="GO" id="GO:0006284">
    <property type="term" value="P:base-excision repair"/>
    <property type="evidence" value="ECO:0007669"/>
    <property type="project" value="TreeGrafter"/>
</dbReference>
<dbReference type="InterPro" id="IPR043519">
    <property type="entry name" value="NT_sf"/>
</dbReference>
<dbReference type="InterPro" id="IPR022312">
    <property type="entry name" value="DNA_pol_X"/>
</dbReference>
<evidence type="ECO:0000256" key="4">
    <source>
        <dbReference type="ARBA" id="ARBA00022679"/>
    </source>
</evidence>
<dbReference type="InParanoid" id="A0A165U0L9"/>
<feature type="compositionally biased region" description="Basic and acidic residues" evidence="9">
    <location>
        <begin position="418"/>
        <end position="442"/>
    </location>
</feature>
<dbReference type="InterPro" id="IPR003583">
    <property type="entry name" value="Hlx-hairpin-Hlx_DNA-bd_motif"/>
</dbReference>
<evidence type="ECO:0000313" key="13">
    <source>
        <dbReference type="Proteomes" id="UP000076761"/>
    </source>
</evidence>
<accession>A0A165U0L9</accession>
<dbReference type="Gene3D" id="3.30.210.10">
    <property type="entry name" value="DNA polymerase, thumb domain"/>
    <property type="match status" value="1"/>
</dbReference>
<keyword evidence="7" id="KW-0239">DNA-directed DNA polymerase</keyword>
<evidence type="ECO:0000256" key="9">
    <source>
        <dbReference type="SAM" id="MobiDB-lite"/>
    </source>
</evidence>
<dbReference type="OrthoDB" id="205514at2759"/>
<evidence type="ECO:0000259" key="11">
    <source>
        <dbReference type="SMART" id="SM00483"/>
    </source>
</evidence>
<dbReference type="Pfam" id="PF14716">
    <property type="entry name" value="HHH_8"/>
    <property type="match status" value="1"/>
</dbReference>
<dbReference type="GO" id="GO:0005634">
    <property type="term" value="C:nucleus"/>
    <property type="evidence" value="ECO:0007669"/>
    <property type="project" value="TreeGrafter"/>
</dbReference>
<feature type="compositionally biased region" description="Basic residues" evidence="9">
    <location>
        <begin position="261"/>
        <end position="271"/>
    </location>
</feature>
<dbReference type="PANTHER" id="PTHR11276:SF42">
    <property type="entry name" value="DNA POLYMERASE BETA"/>
    <property type="match status" value="1"/>
</dbReference>
<dbReference type="InterPro" id="IPR029398">
    <property type="entry name" value="PolB_thumb"/>
</dbReference>
<feature type="compositionally biased region" description="Basic residues" evidence="9">
    <location>
        <begin position="477"/>
        <end position="494"/>
    </location>
</feature>
<dbReference type="InterPro" id="IPR002054">
    <property type="entry name" value="DNA-dir_DNA_pol_X"/>
</dbReference>
<evidence type="ECO:0000256" key="1">
    <source>
        <dbReference type="ARBA" id="ARBA00001946"/>
    </source>
</evidence>
<dbReference type="AlphaFoldDB" id="A0A165U0L9"/>
<dbReference type="SUPFAM" id="SSF81301">
    <property type="entry name" value="Nucleotidyltransferase"/>
    <property type="match status" value="1"/>
</dbReference>
<feature type="domain" description="Helix-hairpin-helix DNA-binding motif class 1" evidence="10">
    <location>
        <begin position="90"/>
        <end position="109"/>
    </location>
</feature>
<keyword evidence="5" id="KW-0548">Nucleotidyltransferase</keyword>
<gene>
    <name evidence="12" type="ORF">NEOLEDRAFT_1240394</name>
</gene>
<evidence type="ECO:0000259" key="10">
    <source>
        <dbReference type="SMART" id="SM00278"/>
    </source>
</evidence>
<dbReference type="EC" id="2.7.7.7" evidence="2"/>
<dbReference type="Proteomes" id="UP000076761">
    <property type="component" value="Unassembled WGS sequence"/>
</dbReference>
<dbReference type="SMART" id="SM00483">
    <property type="entry name" value="POLXc"/>
    <property type="match status" value="1"/>
</dbReference>
<dbReference type="InterPro" id="IPR027421">
    <property type="entry name" value="DNA_pol_lamdba_lyase_dom_sf"/>
</dbReference>
<feature type="region of interest" description="Disordered" evidence="9">
    <location>
        <begin position="400"/>
        <end position="442"/>
    </location>
</feature>
<dbReference type="Pfam" id="PF14791">
    <property type="entry name" value="DNA_pol_B_thumb"/>
    <property type="match status" value="1"/>
</dbReference>
<reference evidence="12 13" key="1">
    <citation type="journal article" date="2016" name="Mol. Biol. Evol.">
        <title>Comparative Genomics of Early-Diverging Mushroom-Forming Fungi Provides Insights into the Origins of Lignocellulose Decay Capabilities.</title>
        <authorList>
            <person name="Nagy L.G."/>
            <person name="Riley R."/>
            <person name="Tritt A."/>
            <person name="Adam C."/>
            <person name="Daum C."/>
            <person name="Floudas D."/>
            <person name="Sun H."/>
            <person name="Yadav J.S."/>
            <person name="Pangilinan J."/>
            <person name="Larsson K.H."/>
            <person name="Matsuura K."/>
            <person name="Barry K."/>
            <person name="Labutti K."/>
            <person name="Kuo R."/>
            <person name="Ohm R.A."/>
            <person name="Bhattacharya S.S."/>
            <person name="Shirouzu T."/>
            <person name="Yoshinaga Y."/>
            <person name="Martin F.M."/>
            <person name="Grigoriev I.V."/>
            <person name="Hibbett D.S."/>
        </authorList>
    </citation>
    <scope>NUCLEOTIDE SEQUENCE [LARGE SCALE GENOMIC DNA]</scope>
    <source>
        <strain evidence="12 13">HHB14362 ss-1</strain>
    </source>
</reference>
<dbReference type="GO" id="GO:0006303">
    <property type="term" value="P:double-strand break repair via nonhomologous end joining"/>
    <property type="evidence" value="ECO:0007669"/>
    <property type="project" value="TreeGrafter"/>
</dbReference>
<evidence type="ECO:0000256" key="8">
    <source>
        <dbReference type="ARBA" id="ARBA00049244"/>
    </source>
</evidence>
<feature type="region of interest" description="Disordered" evidence="9">
    <location>
        <begin position="473"/>
        <end position="494"/>
    </location>
</feature>
<keyword evidence="3" id="KW-0237">DNA synthesis</keyword>
<evidence type="ECO:0000256" key="6">
    <source>
        <dbReference type="ARBA" id="ARBA00022705"/>
    </source>
</evidence>
<evidence type="ECO:0000313" key="12">
    <source>
        <dbReference type="EMBL" id="KZT27463.1"/>
    </source>
</evidence>
<dbReference type="Gene3D" id="1.10.150.20">
    <property type="entry name" value="5' to 3' exonuclease, C-terminal subdomain"/>
    <property type="match status" value="1"/>
</dbReference>
<feature type="domain" description="DNA-directed DNA polymerase X" evidence="11">
    <location>
        <begin position="33"/>
        <end position="468"/>
    </location>
</feature>
<dbReference type="GO" id="GO:0003887">
    <property type="term" value="F:DNA-directed DNA polymerase activity"/>
    <property type="evidence" value="ECO:0007669"/>
    <property type="project" value="UniProtKB-KW"/>
</dbReference>
<evidence type="ECO:0000256" key="3">
    <source>
        <dbReference type="ARBA" id="ARBA00022634"/>
    </source>
</evidence>
<dbReference type="Gene3D" id="1.10.150.110">
    <property type="entry name" value="DNA polymerase beta, N-terminal domain-like"/>
    <property type="match status" value="1"/>
</dbReference>
<organism evidence="12 13">
    <name type="scientific">Neolentinus lepideus HHB14362 ss-1</name>
    <dbReference type="NCBI Taxonomy" id="1314782"/>
    <lineage>
        <taxon>Eukaryota</taxon>
        <taxon>Fungi</taxon>
        <taxon>Dikarya</taxon>
        <taxon>Basidiomycota</taxon>
        <taxon>Agaricomycotina</taxon>
        <taxon>Agaricomycetes</taxon>
        <taxon>Gloeophyllales</taxon>
        <taxon>Gloeophyllaceae</taxon>
        <taxon>Neolentinus</taxon>
    </lineage>
</organism>
<dbReference type="SMART" id="SM00278">
    <property type="entry name" value="HhH1"/>
    <property type="match status" value="2"/>
</dbReference>
<feature type="region of interest" description="Disordered" evidence="9">
    <location>
        <begin position="255"/>
        <end position="283"/>
    </location>
</feature>
<comment type="catalytic activity">
    <reaction evidence="8">
        <text>DNA(n) + a 2'-deoxyribonucleoside 5'-triphosphate = DNA(n+1) + diphosphate</text>
        <dbReference type="Rhea" id="RHEA:22508"/>
        <dbReference type="Rhea" id="RHEA-COMP:17339"/>
        <dbReference type="Rhea" id="RHEA-COMP:17340"/>
        <dbReference type="ChEBI" id="CHEBI:33019"/>
        <dbReference type="ChEBI" id="CHEBI:61560"/>
        <dbReference type="ChEBI" id="CHEBI:173112"/>
        <dbReference type="EC" id="2.7.7.7"/>
    </reaction>
</comment>
<protein>
    <recommendedName>
        <fullName evidence="2">DNA-directed DNA polymerase</fullName>
        <ecNumber evidence="2">2.7.7.7</ecNumber>
    </recommendedName>
</protein>
<feature type="domain" description="Helix-hairpin-helix DNA-binding motif class 1" evidence="10">
    <location>
        <begin position="147"/>
        <end position="166"/>
    </location>
</feature>
<name>A0A165U0L9_9AGAM</name>
<keyword evidence="6" id="KW-0235">DNA replication</keyword>
<dbReference type="STRING" id="1314782.A0A165U0L9"/>
<dbReference type="PANTHER" id="PTHR11276">
    <property type="entry name" value="DNA POLYMERASE TYPE-X FAMILY MEMBER"/>
    <property type="match status" value="1"/>
</dbReference>
<evidence type="ECO:0000256" key="7">
    <source>
        <dbReference type="ARBA" id="ARBA00022932"/>
    </source>
</evidence>
<evidence type="ECO:0000256" key="5">
    <source>
        <dbReference type="ARBA" id="ARBA00022695"/>
    </source>
</evidence>
<dbReference type="GO" id="GO:0003677">
    <property type="term" value="F:DNA binding"/>
    <property type="evidence" value="ECO:0007669"/>
    <property type="project" value="InterPro"/>
</dbReference>
<dbReference type="InterPro" id="IPR010996">
    <property type="entry name" value="HHH_MUS81"/>
</dbReference>
<keyword evidence="4" id="KW-0808">Transferase</keyword>
<dbReference type="Gene3D" id="3.30.460.10">
    <property type="entry name" value="Beta Polymerase, domain 2"/>
    <property type="match status" value="1"/>
</dbReference>
<dbReference type="EMBL" id="KV425562">
    <property type="protein sequence ID" value="KZT27463.1"/>
    <property type="molecule type" value="Genomic_DNA"/>
</dbReference>
<dbReference type="SUPFAM" id="SSF47802">
    <property type="entry name" value="DNA polymerase beta, N-terminal domain-like"/>
    <property type="match status" value="1"/>
</dbReference>
<comment type="cofactor">
    <cofactor evidence="1">
        <name>Mg(2+)</name>
        <dbReference type="ChEBI" id="CHEBI:18420"/>
    </cofactor>
</comment>
<sequence>MLRSTINKACPRPFILCHATRASSSSSIVNARAANKEIIELLHRNLKDEEALPDANPYKIASFARTIRAIEALDYPIASLKSTDVRRTTEKAKVIEGVGYGIAQRIAAYLHEGEPSSLGSSSGELPSSSQVQKSVEMDVEARQKAITSLQLVPGIGKKLATDLVNEGCRSLDQLQDPHYKDLLSAPTRIGVDYIYHILQDVTTVQADRVTTLIRETLEEKFEVHAAGAYRRSLPTSSVLPLLFLHPYYDPPLAPPPNHLSSFKHKGKKRGRSPSPFAQTKSGETQMKASLMWRRILTPLTEEGIVVGVLAQSIEKVVAVVRVPGEGEGREERVRGVERKEGVFRRAELHLAPFKSKVPALVALTGDAEFMRDLQTRARNQLMHLSEYGLWRWVWSLDDPDKQQHQPVSTQPPRASGETAHRLHPPDESEENKEHEELEEGEWVRVEVEKEEQLLEKMGMAWVEPAKRNFGFIVGRGKAGKGKSGRGRGRPRKVV</sequence>
<evidence type="ECO:0000256" key="2">
    <source>
        <dbReference type="ARBA" id="ARBA00012417"/>
    </source>
</evidence>
<keyword evidence="13" id="KW-1185">Reference proteome</keyword>
<dbReference type="GO" id="GO:0016829">
    <property type="term" value="F:lyase activity"/>
    <property type="evidence" value="ECO:0007669"/>
    <property type="project" value="UniProtKB-KW"/>
</dbReference>
<dbReference type="InterPro" id="IPR037160">
    <property type="entry name" value="DNA_Pol_thumb_sf"/>
</dbReference>